<dbReference type="AlphaFoldDB" id="A0A854PPM0"/>
<protein>
    <submittedName>
        <fullName evidence="1">Uncharacterized protein</fullName>
    </submittedName>
</protein>
<evidence type="ECO:0000313" key="2">
    <source>
        <dbReference type="Proteomes" id="UP000198437"/>
    </source>
</evidence>
<organism evidence="1 2">
    <name type="scientific">Lactobacillus crispatus</name>
    <dbReference type="NCBI Taxonomy" id="47770"/>
    <lineage>
        <taxon>Bacteria</taxon>
        <taxon>Bacillati</taxon>
        <taxon>Bacillota</taxon>
        <taxon>Bacilli</taxon>
        <taxon>Lactobacillales</taxon>
        <taxon>Lactobacillaceae</taxon>
        <taxon>Lactobacillus</taxon>
    </lineage>
</organism>
<sequence length="80" mass="9735">MNFWTWLCLNGLDGCHFNPFFNFCHNFLHTENYGKKSKNFQYRENYDKKSRIFQSRENFYQYKKASALIACLKVFQITSL</sequence>
<accession>A0A854PPM0</accession>
<gene>
    <name evidence="1" type="ORF">AYP82_05065</name>
</gene>
<proteinExistence type="predicted"/>
<reference evidence="1 2" key="1">
    <citation type="submission" date="2016-05" db="EMBL/GenBank/DDBJ databases">
        <authorList>
            <person name="Johnson T.J."/>
            <person name="Youmans B.P."/>
            <person name="Case K.A."/>
        </authorList>
    </citation>
    <scope>NUCLEOTIDE SEQUENCE [LARGE SCALE GENOMIC DNA]</scope>
    <source>
        <strain evidence="1 2">UMNLC6</strain>
    </source>
</reference>
<dbReference type="EMBL" id="LYQW01000003">
    <property type="protein sequence ID" value="OXC24295.1"/>
    <property type="molecule type" value="Genomic_DNA"/>
</dbReference>
<comment type="caution">
    <text evidence="1">The sequence shown here is derived from an EMBL/GenBank/DDBJ whole genome shotgun (WGS) entry which is preliminary data.</text>
</comment>
<evidence type="ECO:0000313" key="1">
    <source>
        <dbReference type="EMBL" id="OXC24295.1"/>
    </source>
</evidence>
<name>A0A854PPM0_9LACO</name>
<dbReference type="Proteomes" id="UP000198437">
    <property type="component" value="Unassembled WGS sequence"/>
</dbReference>